<dbReference type="InterPro" id="IPR013217">
    <property type="entry name" value="Methyltransf_12"/>
</dbReference>
<dbReference type="PANTHER" id="PTHR22809">
    <property type="entry name" value="METHYLTRANSFERASE-RELATED"/>
    <property type="match status" value="1"/>
</dbReference>
<dbReference type="InterPro" id="IPR029063">
    <property type="entry name" value="SAM-dependent_MTases_sf"/>
</dbReference>
<gene>
    <name evidence="6" type="ORF">K469DRAFT_722088</name>
</gene>
<dbReference type="InterPro" id="IPR026113">
    <property type="entry name" value="METTL2/6/8-like"/>
</dbReference>
<dbReference type="SUPFAM" id="SSF53335">
    <property type="entry name" value="S-adenosyl-L-methionine-dependent methyltransferases"/>
    <property type="match status" value="1"/>
</dbReference>
<dbReference type="Proteomes" id="UP000800200">
    <property type="component" value="Unassembled WGS sequence"/>
</dbReference>
<dbReference type="AlphaFoldDB" id="A0A6A6DCG1"/>
<feature type="region of interest" description="Disordered" evidence="4">
    <location>
        <begin position="431"/>
        <end position="453"/>
    </location>
</feature>
<dbReference type="CDD" id="cd02440">
    <property type="entry name" value="AdoMet_MTases"/>
    <property type="match status" value="1"/>
</dbReference>
<dbReference type="Pfam" id="PF08242">
    <property type="entry name" value="Methyltransf_12"/>
    <property type="match status" value="1"/>
</dbReference>
<reference evidence="6" key="1">
    <citation type="journal article" date="2020" name="Stud. Mycol.">
        <title>101 Dothideomycetes genomes: a test case for predicting lifestyles and emergence of pathogens.</title>
        <authorList>
            <person name="Haridas S."/>
            <person name="Albert R."/>
            <person name="Binder M."/>
            <person name="Bloem J."/>
            <person name="Labutti K."/>
            <person name="Salamov A."/>
            <person name="Andreopoulos B."/>
            <person name="Baker S."/>
            <person name="Barry K."/>
            <person name="Bills G."/>
            <person name="Bluhm B."/>
            <person name="Cannon C."/>
            <person name="Castanera R."/>
            <person name="Culley D."/>
            <person name="Daum C."/>
            <person name="Ezra D."/>
            <person name="Gonzalez J."/>
            <person name="Henrissat B."/>
            <person name="Kuo A."/>
            <person name="Liang C."/>
            <person name="Lipzen A."/>
            <person name="Lutzoni F."/>
            <person name="Magnuson J."/>
            <person name="Mondo S."/>
            <person name="Nolan M."/>
            <person name="Ohm R."/>
            <person name="Pangilinan J."/>
            <person name="Park H.-J."/>
            <person name="Ramirez L."/>
            <person name="Alfaro M."/>
            <person name="Sun H."/>
            <person name="Tritt A."/>
            <person name="Yoshinaga Y."/>
            <person name="Zwiers L.-H."/>
            <person name="Turgeon B."/>
            <person name="Goodwin S."/>
            <person name="Spatafora J."/>
            <person name="Crous P."/>
            <person name="Grigoriev I."/>
        </authorList>
    </citation>
    <scope>NUCLEOTIDE SEQUENCE</scope>
    <source>
        <strain evidence="6">CBS 207.26</strain>
    </source>
</reference>
<proteinExistence type="inferred from homology"/>
<organism evidence="6 7">
    <name type="scientific">Zopfia rhizophila CBS 207.26</name>
    <dbReference type="NCBI Taxonomy" id="1314779"/>
    <lineage>
        <taxon>Eukaryota</taxon>
        <taxon>Fungi</taxon>
        <taxon>Dikarya</taxon>
        <taxon>Ascomycota</taxon>
        <taxon>Pezizomycotina</taxon>
        <taxon>Dothideomycetes</taxon>
        <taxon>Dothideomycetes incertae sedis</taxon>
        <taxon>Zopfiaceae</taxon>
        <taxon>Zopfia</taxon>
    </lineage>
</organism>
<evidence type="ECO:0000259" key="5">
    <source>
        <dbReference type="Pfam" id="PF08242"/>
    </source>
</evidence>
<evidence type="ECO:0000313" key="6">
    <source>
        <dbReference type="EMBL" id="KAF2176693.1"/>
    </source>
</evidence>
<evidence type="ECO:0000256" key="2">
    <source>
        <dbReference type="ARBA" id="ARBA00022603"/>
    </source>
</evidence>
<evidence type="ECO:0000256" key="3">
    <source>
        <dbReference type="ARBA" id="ARBA00022679"/>
    </source>
</evidence>
<keyword evidence="3 6" id="KW-0808">Transferase</keyword>
<feature type="region of interest" description="Disordered" evidence="4">
    <location>
        <begin position="34"/>
        <end position="59"/>
    </location>
</feature>
<evidence type="ECO:0000256" key="1">
    <source>
        <dbReference type="ARBA" id="ARBA00009725"/>
    </source>
</evidence>
<keyword evidence="2 6" id="KW-0489">Methyltransferase</keyword>
<name>A0A6A6DCG1_9PEZI</name>
<dbReference type="Gene3D" id="3.40.50.150">
    <property type="entry name" value="Vaccinia Virus protein VP39"/>
    <property type="match status" value="1"/>
</dbReference>
<dbReference type="GO" id="GO:0032259">
    <property type="term" value="P:methylation"/>
    <property type="evidence" value="ECO:0007669"/>
    <property type="project" value="UniProtKB-KW"/>
</dbReference>
<keyword evidence="7" id="KW-1185">Reference proteome</keyword>
<evidence type="ECO:0000256" key="4">
    <source>
        <dbReference type="SAM" id="MobiDB-lite"/>
    </source>
</evidence>
<feature type="domain" description="Methyltransferase type 12" evidence="5">
    <location>
        <begin position="186"/>
        <end position="294"/>
    </location>
</feature>
<accession>A0A6A6DCG1</accession>
<dbReference type="GO" id="GO:0052735">
    <property type="term" value="F:tRNA (cytidine-3-)-methyltransferase activity"/>
    <property type="evidence" value="ECO:0007669"/>
    <property type="project" value="TreeGrafter"/>
</dbReference>
<dbReference type="EMBL" id="ML994703">
    <property type="protein sequence ID" value="KAF2176693.1"/>
    <property type="molecule type" value="Genomic_DNA"/>
</dbReference>
<evidence type="ECO:0000313" key="7">
    <source>
        <dbReference type="Proteomes" id="UP000800200"/>
    </source>
</evidence>
<feature type="region of interest" description="Disordered" evidence="4">
    <location>
        <begin position="1"/>
        <end position="22"/>
    </location>
</feature>
<dbReference type="PANTHER" id="PTHR22809:SF11">
    <property type="entry name" value="TRNA N(3)-METHYLCYTIDINE METHYLTRANSFERASE METTL2"/>
    <property type="match status" value="1"/>
</dbReference>
<sequence>MEAKIEAPESWQKKQPRQQLSKAMEHMRFAVTVDPIPKQSALPTSTSTPTCSSESDAYGVPASYAPIRNTAIRSHDPSNNQKRTDPFAFGSRLLEEGDDIFEFNAWDHVETDASYRAFSEQQYEKQRQDPVSDFDRKRFNNNPEKWWNLFYKNNKTNFFKDRKWLAQEFPVLDEITKEDVAPALVLEVGAGAGNSAFPILEKRKNPGLRIHACDFSKKAVELIRNHEAYDEKFIQADVWDVAASPDSENGGLPPRIEEGSVDVVLMIFIFSALSPRQWSQAVRNIWRVLKPGGQVLFRDYGRGDLAQVRFKKGRWMEDNFYVRGDGTRVYFFEKEELEEIWSGKRQEEEAKTELNTNGDADGKVAKQVEDLSLNKSEGKESTPPKISGEVDPDTPFEIVHFGVDRRMLVNRQRRLKMYRCWMQAVFRKPGSASEVPTSTIKQDKVPSSRIMGT</sequence>
<comment type="similarity">
    <text evidence="1">Belongs to the methyltransferase superfamily. METL family.</text>
</comment>
<dbReference type="OrthoDB" id="417697at2759"/>
<protein>
    <submittedName>
        <fullName evidence="6">Methyltransferase</fullName>
    </submittedName>
</protein>
<feature type="compositionally biased region" description="Low complexity" evidence="4">
    <location>
        <begin position="43"/>
        <end position="53"/>
    </location>
</feature>